<dbReference type="AlphaFoldDB" id="A0A023BT78"/>
<evidence type="ECO:0000313" key="1">
    <source>
        <dbReference type="EMBL" id="EZH73134.1"/>
    </source>
</evidence>
<comment type="caution">
    <text evidence="1">The sequence shown here is derived from an EMBL/GenBank/DDBJ whole genome shotgun (WGS) entry which is preliminary data.</text>
</comment>
<dbReference type="OrthoDB" id="1163655at2"/>
<name>A0A023BT78_9FLAO</name>
<accession>A0A023BT78</accession>
<dbReference type="RefSeq" id="WP_034242903.1">
    <property type="nucleotide sequence ID" value="NZ_AQRA01000006.1"/>
</dbReference>
<keyword evidence="2" id="KW-1185">Reference proteome</keyword>
<dbReference type="EMBL" id="AQRA01000006">
    <property type="protein sequence ID" value="EZH73134.1"/>
    <property type="molecule type" value="Genomic_DNA"/>
</dbReference>
<protein>
    <submittedName>
        <fullName evidence="1">Uncharacterized protein</fullName>
    </submittedName>
</protein>
<gene>
    <name evidence="1" type="ORF">ATO12_19190</name>
</gene>
<evidence type="ECO:0000313" key="2">
    <source>
        <dbReference type="Proteomes" id="UP000023541"/>
    </source>
</evidence>
<proteinExistence type="predicted"/>
<sequence>MKNHISSLGKILTKTQQKQINGGGGHPECYSHQDCPGSMGCCRPGGAGLGLCMVFEQYIKYCNI</sequence>
<organism evidence="1 2">
    <name type="scientific">Aquimarina atlantica</name>
    <dbReference type="NCBI Taxonomy" id="1317122"/>
    <lineage>
        <taxon>Bacteria</taxon>
        <taxon>Pseudomonadati</taxon>
        <taxon>Bacteroidota</taxon>
        <taxon>Flavobacteriia</taxon>
        <taxon>Flavobacteriales</taxon>
        <taxon>Flavobacteriaceae</taxon>
        <taxon>Aquimarina</taxon>
    </lineage>
</organism>
<reference evidence="1 2" key="1">
    <citation type="submission" date="2014-04" db="EMBL/GenBank/DDBJ databases">
        <title>Aquimarina sp. 22II-S11-z7 Genome Sequencing.</title>
        <authorList>
            <person name="Lai Q."/>
        </authorList>
    </citation>
    <scope>NUCLEOTIDE SEQUENCE [LARGE SCALE GENOMIC DNA]</scope>
    <source>
        <strain evidence="1 2">22II-S11-z7</strain>
    </source>
</reference>
<dbReference type="Proteomes" id="UP000023541">
    <property type="component" value="Unassembled WGS sequence"/>
</dbReference>